<dbReference type="VEuPathDB" id="FungiDB:F4678DRAFT_477490"/>
<evidence type="ECO:0000313" key="2">
    <source>
        <dbReference type="Proteomes" id="UP001148614"/>
    </source>
</evidence>
<gene>
    <name evidence="1" type="ORF">NPX13_g10239</name>
</gene>
<proteinExistence type="predicted"/>
<protein>
    <submittedName>
        <fullName evidence="1">Uncharacterized protein</fullName>
    </submittedName>
</protein>
<dbReference type="AlphaFoldDB" id="A0A9W8N557"/>
<reference evidence="1" key="1">
    <citation type="submission" date="2022-07" db="EMBL/GenBank/DDBJ databases">
        <title>Genome Sequence of Xylaria arbuscula.</title>
        <authorList>
            <person name="Buettner E."/>
        </authorList>
    </citation>
    <scope>NUCLEOTIDE SEQUENCE</scope>
    <source>
        <strain evidence="1">VT107</strain>
    </source>
</reference>
<comment type="caution">
    <text evidence="1">The sequence shown here is derived from an EMBL/GenBank/DDBJ whole genome shotgun (WGS) entry which is preliminary data.</text>
</comment>
<name>A0A9W8N557_9PEZI</name>
<evidence type="ECO:0000313" key="1">
    <source>
        <dbReference type="EMBL" id="KAJ3555975.1"/>
    </source>
</evidence>
<dbReference type="Proteomes" id="UP001148614">
    <property type="component" value="Unassembled WGS sequence"/>
</dbReference>
<sequence>MSSSTTSSAREPKWALPQVQVIRYLTARILYKGKVTPREMEWFLSALWPEGLSQGLYQLLDVESPSLINEATSGLAACEADRKAMICNEFAERVQDTRCITPAMLRGLVVALSGSTNASVTQIEEDVTQETMDCFVRYIWPSRSFDSKRAAFALISTPSQPATYDHQFHRPLPIIVKISKYNSHAVCSGRQHLHHVIYLPASRVRASPYSPPRPGLVLQPASATESSCIRVFISPLVPAPTPALILPLGSKTRYDALQGSPGAKMPVGIVLAGATSCEWIRLGVQLPPLPSLRSRISAPCDVLNDYPWDKNIVHREHWVFYSDDEPEIDVEPTWQRFRDTATEKIGRMTPGDQSQLLGELCCALSVQQVAITDAIVEQERIDQEMDGHRGLGHIVQIEDVVAQRRYTTEAGNRDYWWVFRDEGNVCEWEAEVAKATTTTAAPMVMAWKDRSSSREGLCAVCEWAQRRVQRR</sequence>
<accession>A0A9W8N557</accession>
<organism evidence="1 2">
    <name type="scientific">Xylaria arbuscula</name>
    <dbReference type="NCBI Taxonomy" id="114810"/>
    <lineage>
        <taxon>Eukaryota</taxon>
        <taxon>Fungi</taxon>
        <taxon>Dikarya</taxon>
        <taxon>Ascomycota</taxon>
        <taxon>Pezizomycotina</taxon>
        <taxon>Sordariomycetes</taxon>
        <taxon>Xylariomycetidae</taxon>
        <taxon>Xylariales</taxon>
        <taxon>Xylariaceae</taxon>
        <taxon>Xylaria</taxon>
    </lineage>
</organism>
<keyword evidence="2" id="KW-1185">Reference proteome</keyword>
<dbReference type="EMBL" id="JANPWZ010002808">
    <property type="protein sequence ID" value="KAJ3555975.1"/>
    <property type="molecule type" value="Genomic_DNA"/>
</dbReference>